<dbReference type="AlphaFoldDB" id="A5IXI7"/>
<evidence type="ECO:0000313" key="2">
    <source>
        <dbReference type="Proteomes" id="UP000007065"/>
    </source>
</evidence>
<dbReference type="KEGG" id="maa:MAG0490"/>
<proteinExistence type="predicted"/>
<dbReference type="STRING" id="347257.MAG0490"/>
<name>A5IXI7_MYCAP</name>
<accession>A5IXI7</accession>
<dbReference type="RefSeq" id="WP_011949231.1">
    <property type="nucleotide sequence ID" value="NC_009497.1"/>
</dbReference>
<dbReference type="InterPro" id="IPR010994">
    <property type="entry name" value="RuvA_2-like"/>
</dbReference>
<gene>
    <name evidence="1" type="ordered locus">MAG0490</name>
</gene>
<evidence type="ECO:0000313" key="1">
    <source>
        <dbReference type="EMBL" id="CAL58746.1"/>
    </source>
</evidence>
<dbReference type="NCBIfam" id="NF045978">
    <property type="entry name" value="ComEA_MAG0490"/>
    <property type="match status" value="1"/>
</dbReference>
<dbReference type="EMBL" id="CU179680">
    <property type="protein sequence ID" value="CAL58746.1"/>
    <property type="molecule type" value="Genomic_DNA"/>
</dbReference>
<reference evidence="2" key="1">
    <citation type="journal article" date="2007" name="PLoS Genet.">
        <title>Being pathogenic, plastic, and sexual while living with a nearly minimal bacterial genome.</title>
        <authorList>
            <person name="Sirand-Pugnet P."/>
            <person name="Lartigue C."/>
            <person name="Marenda M."/>
            <person name="Jacob D."/>
            <person name="Barre A."/>
            <person name="Barbe V."/>
            <person name="Schenowitz C."/>
            <person name="Mangenot S."/>
            <person name="Couloux A."/>
            <person name="Segurens B."/>
            <person name="de Daruvar A."/>
            <person name="Blanchard A."/>
            <person name="Citti C."/>
        </authorList>
    </citation>
    <scope>NUCLEOTIDE SEQUENCE [LARGE SCALE GENOMIC DNA]</scope>
    <source>
        <strain evidence="2">PG2</strain>
    </source>
</reference>
<dbReference type="GeneID" id="93357818"/>
<dbReference type="SUPFAM" id="SSF47781">
    <property type="entry name" value="RuvA domain 2-like"/>
    <property type="match status" value="1"/>
</dbReference>
<organism evidence="1 2">
    <name type="scientific">Mycoplasmopsis agalactiae (strain NCTC 10123 / CIP 59.7 / PG2)</name>
    <name type="common">Mycoplasma agalactiae</name>
    <dbReference type="NCBI Taxonomy" id="347257"/>
    <lineage>
        <taxon>Bacteria</taxon>
        <taxon>Bacillati</taxon>
        <taxon>Mycoplasmatota</taxon>
        <taxon>Mycoplasmoidales</taxon>
        <taxon>Metamycoplasmataceae</taxon>
        <taxon>Mycoplasmopsis</taxon>
    </lineage>
</organism>
<protein>
    <submittedName>
        <fullName evidence="1">Uncharacterized protein</fullName>
    </submittedName>
</protein>
<sequence>MRIKRFVIGSLVLIAVATSTIAITFESNRTSFSKISPSDSDVVAIDVTGAVLFKGRHYFKKGVKLREILNVVKENNADLSNIDMNKEYKNNVKIFIPFLKNNFDNDVNKQIHWLELNDEQQLRKLGISVNVSKQLVQLRRKKSKVKWDDIQSLRGIGEKTFSKLKRVLVL</sequence>
<dbReference type="Proteomes" id="UP000007065">
    <property type="component" value="Chromosome"/>
</dbReference>
<keyword evidence="2" id="KW-1185">Reference proteome</keyword>
<dbReference type="HOGENOM" id="CLU_132609_0_0_14"/>